<evidence type="ECO:0000313" key="3">
    <source>
        <dbReference type="Proteomes" id="UP001218218"/>
    </source>
</evidence>
<comment type="caution">
    <text evidence="2">The sequence shown here is derived from an EMBL/GenBank/DDBJ whole genome shotgun (WGS) entry which is preliminary data.</text>
</comment>
<protein>
    <submittedName>
        <fullName evidence="2">Uncharacterized protein</fullName>
    </submittedName>
</protein>
<name>A0AAD7EIL0_9AGAR</name>
<accession>A0AAD7EIL0</accession>
<dbReference type="EMBL" id="JARIHO010000041">
    <property type="protein sequence ID" value="KAJ7327424.1"/>
    <property type="molecule type" value="Genomic_DNA"/>
</dbReference>
<keyword evidence="3" id="KW-1185">Reference proteome</keyword>
<evidence type="ECO:0000256" key="1">
    <source>
        <dbReference type="SAM" id="MobiDB-lite"/>
    </source>
</evidence>
<proteinExistence type="predicted"/>
<dbReference type="Proteomes" id="UP001218218">
    <property type="component" value="Unassembled WGS sequence"/>
</dbReference>
<dbReference type="AlphaFoldDB" id="A0AAD7EIL0"/>
<feature type="compositionally biased region" description="Basic and acidic residues" evidence="1">
    <location>
        <begin position="99"/>
        <end position="111"/>
    </location>
</feature>
<evidence type="ECO:0000313" key="2">
    <source>
        <dbReference type="EMBL" id="KAJ7327424.1"/>
    </source>
</evidence>
<reference evidence="2" key="1">
    <citation type="submission" date="2023-03" db="EMBL/GenBank/DDBJ databases">
        <title>Massive genome expansion in bonnet fungi (Mycena s.s.) driven by repeated elements and novel gene families across ecological guilds.</title>
        <authorList>
            <consortium name="Lawrence Berkeley National Laboratory"/>
            <person name="Harder C.B."/>
            <person name="Miyauchi S."/>
            <person name="Viragh M."/>
            <person name="Kuo A."/>
            <person name="Thoen E."/>
            <person name="Andreopoulos B."/>
            <person name="Lu D."/>
            <person name="Skrede I."/>
            <person name="Drula E."/>
            <person name="Henrissat B."/>
            <person name="Morin E."/>
            <person name="Kohler A."/>
            <person name="Barry K."/>
            <person name="LaButti K."/>
            <person name="Morin E."/>
            <person name="Salamov A."/>
            <person name="Lipzen A."/>
            <person name="Mereny Z."/>
            <person name="Hegedus B."/>
            <person name="Baldrian P."/>
            <person name="Stursova M."/>
            <person name="Weitz H."/>
            <person name="Taylor A."/>
            <person name="Grigoriev I.V."/>
            <person name="Nagy L.G."/>
            <person name="Martin F."/>
            <person name="Kauserud H."/>
        </authorList>
    </citation>
    <scope>NUCLEOTIDE SEQUENCE</scope>
    <source>
        <strain evidence="2">CBHHK002</strain>
    </source>
</reference>
<feature type="region of interest" description="Disordered" evidence="1">
    <location>
        <begin position="75"/>
        <end position="118"/>
    </location>
</feature>
<sequence length="118" mass="13497">MNGAMFHGKLAAFRVIPFEQRQKIEIPDNILDLIDLSGEALEELAREDDDKEKTGSKDLQFHKIRVKSKEELAIADAQDDDKSDTESYISDGDPDLDLDEIRRDHTNDGPRRSKRSKK</sequence>
<organism evidence="2 3">
    <name type="scientific">Mycena albidolilacea</name>
    <dbReference type="NCBI Taxonomy" id="1033008"/>
    <lineage>
        <taxon>Eukaryota</taxon>
        <taxon>Fungi</taxon>
        <taxon>Dikarya</taxon>
        <taxon>Basidiomycota</taxon>
        <taxon>Agaricomycotina</taxon>
        <taxon>Agaricomycetes</taxon>
        <taxon>Agaricomycetidae</taxon>
        <taxon>Agaricales</taxon>
        <taxon>Marasmiineae</taxon>
        <taxon>Mycenaceae</taxon>
        <taxon>Mycena</taxon>
    </lineage>
</organism>
<gene>
    <name evidence="2" type="ORF">DFH08DRAFT_967870</name>
</gene>